<reference evidence="2" key="1">
    <citation type="journal article" date="2023" name="Mol. Phylogenet. Evol.">
        <title>Genome-scale phylogeny and comparative genomics of the fungal order Sordariales.</title>
        <authorList>
            <person name="Hensen N."/>
            <person name="Bonometti L."/>
            <person name="Westerberg I."/>
            <person name="Brannstrom I.O."/>
            <person name="Guillou S."/>
            <person name="Cros-Aarteil S."/>
            <person name="Calhoun S."/>
            <person name="Haridas S."/>
            <person name="Kuo A."/>
            <person name="Mondo S."/>
            <person name="Pangilinan J."/>
            <person name="Riley R."/>
            <person name="LaButti K."/>
            <person name="Andreopoulos B."/>
            <person name="Lipzen A."/>
            <person name="Chen C."/>
            <person name="Yan M."/>
            <person name="Daum C."/>
            <person name="Ng V."/>
            <person name="Clum A."/>
            <person name="Steindorff A."/>
            <person name="Ohm R.A."/>
            <person name="Martin F."/>
            <person name="Silar P."/>
            <person name="Natvig D.O."/>
            <person name="Lalanne C."/>
            <person name="Gautier V."/>
            <person name="Ament-Velasquez S.L."/>
            <person name="Kruys A."/>
            <person name="Hutchinson M.I."/>
            <person name="Powell A.J."/>
            <person name="Barry K."/>
            <person name="Miller A.N."/>
            <person name="Grigoriev I.V."/>
            <person name="Debuchy R."/>
            <person name="Gladieux P."/>
            <person name="Hiltunen Thoren M."/>
            <person name="Johannesson H."/>
        </authorList>
    </citation>
    <scope>NUCLEOTIDE SEQUENCE</scope>
    <source>
        <strain evidence="2">CBS 118394</strain>
    </source>
</reference>
<dbReference type="AlphaFoldDB" id="A0AAE0HXD7"/>
<organism evidence="2 3">
    <name type="scientific">Apodospora peruviana</name>
    <dbReference type="NCBI Taxonomy" id="516989"/>
    <lineage>
        <taxon>Eukaryota</taxon>
        <taxon>Fungi</taxon>
        <taxon>Dikarya</taxon>
        <taxon>Ascomycota</taxon>
        <taxon>Pezizomycotina</taxon>
        <taxon>Sordariomycetes</taxon>
        <taxon>Sordariomycetidae</taxon>
        <taxon>Sordariales</taxon>
        <taxon>Lasiosphaeriaceae</taxon>
        <taxon>Apodospora</taxon>
    </lineage>
</organism>
<dbReference type="Proteomes" id="UP001283341">
    <property type="component" value="Unassembled WGS sequence"/>
</dbReference>
<dbReference type="InterPro" id="IPR010730">
    <property type="entry name" value="HET"/>
</dbReference>
<feature type="domain" description="Heterokaryon incompatibility" evidence="1">
    <location>
        <begin position="22"/>
        <end position="108"/>
    </location>
</feature>
<evidence type="ECO:0000313" key="2">
    <source>
        <dbReference type="EMBL" id="KAK3314354.1"/>
    </source>
</evidence>
<dbReference type="Pfam" id="PF06985">
    <property type="entry name" value="HET"/>
    <property type="match status" value="1"/>
</dbReference>
<keyword evidence="3" id="KW-1185">Reference proteome</keyword>
<dbReference type="PANTHER" id="PTHR10622:SF12">
    <property type="entry name" value="HET DOMAIN-CONTAINING PROTEIN"/>
    <property type="match status" value="1"/>
</dbReference>
<sequence length="553" mass="61638">MWLINVTTKTLENFIGSSVPPYVILSHTWEDQEVSFQDMGAEARSSMKGYQKILKTCELAAGEGIDYAWVDTCCIDKSSSAELSEAINSMFRWYRDAKICHVYLSDMPSSRRAGTSLHDDLKSCRWFTRGWTLQELIAPRAVTFWDQDWNFVGRKAELCADIHSITGVPTALLRHQHGGYLSDYSIAARMSWAAKRQTTRSEDIAYCLLGIFDINMALLYGEGRKAFYRLQEEIIKSSDDGSIFAWTDSSLWAPTCTSVLASRPILFERCGSIRVLDHTLKGMSMTSSGVHAKASLATGPSPSGPQTYILPMGAISGPSSSGIFLRKVGPSTYLRYLPSKLAWVDEPVRRRRVEPIYLISKLPTDRPGLLPNPTPAAWGASTLKVILPNTEMGESTLELGMTYPDSNWDAHDQLFFAANEACRGWAVFGVFGEIKVFDVHITLDLLCACVGWSSMEDEPIRSTIVTRGTTLTHRSSWAIDHAYLQTLSFEEDFAVEGYMSGEMGFHQWATVETVLWDGSKGQANIALRFVEEPGRESCTGRAILVELQITLQD</sequence>
<evidence type="ECO:0000313" key="3">
    <source>
        <dbReference type="Proteomes" id="UP001283341"/>
    </source>
</evidence>
<proteinExistence type="predicted"/>
<name>A0AAE0HXD7_9PEZI</name>
<gene>
    <name evidence="2" type="ORF">B0H66DRAFT_630950</name>
</gene>
<evidence type="ECO:0000259" key="1">
    <source>
        <dbReference type="Pfam" id="PF06985"/>
    </source>
</evidence>
<protein>
    <submittedName>
        <fullName evidence="2">Heterokaryon incompatibility protein-domain-containing protein</fullName>
    </submittedName>
</protein>
<reference evidence="2" key="2">
    <citation type="submission" date="2023-06" db="EMBL/GenBank/DDBJ databases">
        <authorList>
            <consortium name="Lawrence Berkeley National Laboratory"/>
            <person name="Haridas S."/>
            <person name="Hensen N."/>
            <person name="Bonometti L."/>
            <person name="Westerberg I."/>
            <person name="Brannstrom I.O."/>
            <person name="Guillou S."/>
            <person name="Cros-Aarteil S."/>
            <person name="Calhoun S."/>
            <person name="Kuo A."/>
            <person name="Mondo S."/>
            <person name="Pangilinan J."/>
            <person name="Riley R."/>
            <person name="Labutti K."/>
            <person name="Andreopoulos B."/>
            <person name="Lipzen A."/>
            <person name="Chen C."/>
            <person name="Yanf M."/>
            <person name="Daum C."/>
            <person name="Ng V."/>
            <person name="Clum A."/>
            <person name="Steindorff A."/>
            <person name="Ohm R."/>
            <person name="Martin F."/>
            <person name="Silar P."/>
            <person name="Natvig D."/>
            <person name="Lalanne C."/>
            <person name="Gautier V."/>
            <person name="Ament-Velasquez S.L."/>
            <person name="Kruys A."/>
            <person name="Hutchinson M.I."/>
            <person name="Powell A.J."/>
            <person name="Barry K."/>
            <person name="Miller A.N."/>
            <person name="Grigoriev I.V."/>
            <person name="Debuchy R."/>
            <person name="Gladieux P."/>
            <person name="Thoren M.H."/>
            <person name="Johannesson H."/>
        </authorList>
    </citation>
    <scope>NUCLEOTIDE SEQUENCE</scope>
    <source>
        <strain evidence="2">CBS 118394</strain>
    </source>
</reference>
<dbReference type="PANTHER" id="PTHR10622">
    <property type="entry name" value="HET DOMAIN-CONTAINING PROTEIN"/>
    <property type="match status" value="1"/>
</dbReference>
<accession>A0AAE0HXD7</accession>
<comment type="caution">
    <text evidence="2">The sequence shown here is derived from an EMBL/GenBank/DDBJ whole genome shotgun (WGS) entry which is preliminary data.</text>
</comment>
<dbReference type="EMBL" id="JAUEDM010000007">
    <property type="protein sequence ID" value="KAK3314354.1"/>
    <property type="molecule type" value="Genomic_DNA"/>
</dbReference>